<keyword evidence="5 7" id="KW-0862">Zinc</keyword>
<dbReference type="SUPFAM" id="SSF51338">
    <property type="entry name" value="Composite domain of metallo-dependent hydrolases"/>
    <property type="match status" value="2"/>
</dbReference>
<gene>
    <name evidence="7" type="primary">hutI</name>
    <name evidence="10" type="ORF">GCM10009717_20070</name>
</gene>
<feature type="region of interest" description="Disordered" evidence="8">
    <location>
        <begin position="50"/>
        <end position="108"/>
    </location>
</feature>
<evidence type="ECO:0000256" key="5">
    <source>
        <dbReference type="ARBA" id="ARBA00022833"/>
    </source>
</evidence>
<sequence length="474" mass="49249">MRTLITNIGELVTNDPAPGREDGPLGIVRDAAVLVEDGVVTWVGRAADASSAHPSVEFRPSGLAQGAKIDGSRDASERADVSGTTRPESPSGGERPLGRTQRAEGSSARADLLPNAVVDAVVDAGGRAVIPGFVDSHTHLVFGGDRADEFAARMAGRAYEAGGIRSTVAATRAATDDELRARLAVFVTELHVQGTTTFEIKSGYGLSVADEERLVRLAREVTDEVTFLGAHVVPFEFREDPRFAAADGAGTPEAAARAADAYVDLVVGEMLDACAPHARWVDAFCERGAFTPEQSRRVLEAGAAAGLGIRVHGNQLGPGGGVRLAVELGAASVDHCTYLDDADVAALAASDTVATLLPGVEFSTRQPYPDARRLIDAGVTVALASDCNPGSSFTSSLPFCIAVAVRDMGLTPAEALWASTAGGALALRRTDVGAIRPGARADLVELDAPSHVHLAYRPGVPLVRRVWAAGELVA</sequence>
<evidence type="ECO:0000256" key="1">
    <source>
        <dbReference type="ARBA" id="ARBA00012864"/>
    </source>
</evidence>
<comment type="subcellular location">
    <subcellularLocation>
        <location evidence="7">Cytoplasm</location>
    </subcellularLocation>
</comment>
<feature type="compositionally biased region" description="Basic and acidic residues" evidence="8">
    <location>
        <begin position="70"/>
        <end position="80"/>
    </location>
</feature>
<dbReference type="Proteomes" id="UP001499954">
    <property type="component" value="Unassembled WGS sequence"/>
</dbReference>
<feature type="binding site" evidence="7">
    <location>
        <position position="315"/>
    </location>
    <ligand>
        <name>4-imidazolone-5-propanoate</name>
        <dbReference type="ChEBI" id="CHEBI:77893"/>
    </ligand>
</feature>
<evidence type="ECO:0000313" key="11">
    <source>
        <dbReference type="Proteomes" id="UP001499954"/>
    </source>
</evidence>
<dbReference type="HAMAP" id="MF_00372">
    <property type="entry name" value="HutI"/>
    <property type="match status" value="1"/>
</dbReference>
<evidence type="ECO:0000256" key="6">
    <source>
        <dbReference type="ARBA" id="ARBA00023004"/>
    </source>
</evidence>
<feature type="binding site" evidence="7">
    <location>
        <position position="204"/>
    </location>
    <ligand>
        <name>4-imidazolone-5-propanoate</name>
        <dbReference type="ChEBI" id="CHEBI:77893"/>
    </ligand>
</feature>
<dbReference type="PANTHER" id="PTHR42752:SF1">
    <property type="entry name" value="IMIDAZOLONEPROPIONASE-RELATED"/>
    <property type="match status" value="1"/>
</dbReference>
<dbReference type="Gene3D" id="3.20.20.140">
    <property type="entry name" value="Metal-dependent hydrolases"/>
    <property type="match status" value="1"/>
</dbReference>
<evidence type="ECO:0000313" key="10">
    <source>
        <dbReference type="EMBL" id="GAA1954155.1"/>
    </source>
</evidence>
<feature type="binding site" evidence="7">
    <location>
        <position position="139"/>
    </location>
    <ligand>
        <name>Zn(2+)</name>
        <dbReference type="ChEBI" id="CHEBI:29105"/>
    </ligand>
</feature>
<dbReference type="InterPro" id="IPR011059">
    <property type="entry name" value="Metal-dep_hydrolase_composite"/>
</dbReference>
<evidence type="ECO:0000256" key="4">
    <source>
        <dbReference type="ARBA" id="ARBA00022808"/>
    </source>
</evidence>
<dbReference type="PANTHER" id="PTHR42752">
    <property type="entry name" value="IMIDAZOLONEPROPIONASE"/>
    <property type="match status" value="1"/>
</dbReference>
<feature type="binding site" evidence="7">
    <location>
        <position position="386"/>
    </location>
    <ligand>
        <name>Fe(3+)</name>
        <dbReference type="ChEBI" id="CHEBI:29034"/>
    </ligand>
</feature>
<feature type="binding site" evidence="7">
    <location>
        <position position="391"/>
    </location>
    <ligand>
        <name>4-imidazolone-5-propanoate</name>
        <dbReference type="ChEBI" id="CHEBI:77893"/>
    </ligand>
</feature>
<feature type="binding site" evidence="7">
    <location>
        <position position="312"/>
    </location>
    <ligand>
        <name>Zn(2+)</name>
        <dbReference type="ChEBI" id="CHEBI:29105"/>
    </ligand>
</feature>
<keyword evidence="7" id="KW-0963">Cytoplasm</keyword>
<dbReference type="RefSeq" id="WP_246200943.1">
    <property type="nucleotide sequence ID" value="NZ_BAAAMK010000003.1"/>
</dbReference>
<dbReference type="InterPro" id="IPR005920">
    <property type="entry name" value="HutI"/>
</dbReference>
<keyword evidence="3 7" id="KW-0378">Hydrolase</keyword>
<feature type="binding site" evidence="7">
    <location>
        <position position="146"/>
    </location>
    <ligand>
        <name>4-imidazolone-5-propanoate</name>
        <dbReference type="ChEBI" id="CHEBI:77893"/>
    </ligand>
</feature>
<dbReference type="EMBL" id="BAAAMK010000003">
    <property type="protein sequence ID" value="GAA1954155.1"/>
    <property type="molecule type" value="Genomic_DNA"/>
</dbReference>
<proteinExistence type="inferred from homology"/>
<comment type="catalytic activity">
    <reaction evidence="7">
        <text>4-imidazolone-5-propanoate + H2O = N-formimidoyl-L-glutamate</text>
        <dbReference type="Rhea" id="RHEA:23660"/>
        <dbReference type="ChEBI" id="CHEBI:15377"/>
        <dbReference type="ChEBI" id="CHEBI:58928"/>
        <dbReference type="ChEBI" id="CHEBI:77893"/>
        <dbReference type="EC" id="3.5.2.7"/>
    </reaction>
</comment>
<feature type="binding site" evidence="7">
    <location>
        <position position="388"/>
    </location>
    <ligand>
        <name>N-formimidoyl-L-glutamate</name>
        <dbReference type="ChEBI" id="CHEBI:58928"/>
    </ligand>
</feature>
<feature type="binding site" evidence="7">
    <location>
        <position position="137"/>
    </location>
    <ligand>
        <name>Zn(2+)</name>
        <dbReference type="ChEBI" id="CHEBI:29105"/>
    </ligand>
</feature>
<organism evidence="10 11">
    <name type="scientific">Agromyces allii</name>
    <dbReference type="NCBI Taxonomy" id="393607"/>
    <lineage>
        <taxon>Bacteria</taxon>
        <taxon>Bacillati</taxon>
        <taxon>Actinomycetota</taxon>
        <taxon>Actinomycetes</taxon>
        <taxon>Micrococcales</taxon>
        <taxon>Microbacteriaceae</taxon>
        <taxon>Agromyces</taxon>
    </lineage>
</organism>
<comment type="function">
    <text evidence="7">Catalyzes the hydrolytic cleavage of the carbon-nitrogen bond in imidazolone-5-propanoate to yield N-formimidoyl-L-glutamate. It is the third step in the universal histidine degradation pathway.</text>
</comment>
<feature type="binding site" evidence="7">
    <location>
        <position position="137"/>
    </location>
    <ligand>
        <name>Fe(3+)</name>
        <dbReference type="ChEBI" id="CHEBI:29034"/>
    </ligand>
</feature>
<accession>A0ABN2QL28</accession>
<evidence type="ECO:0000256" key="3">
    <source>
        <dbReference type="ARBA" id="ARBA00022801"/>
    </source>
</evidence>
<feature type="binding site" evidence="7">
    <location>
        <position position="139"/>
    </location>
    <ligand>
        <name>Fe(3+)</name>
        <dbReference type="ChEBI" id="CHEBI:29034"/>
    </ligand>
</feature>
<keyword evidence="6 7" id="KW-0408">Iron</keyword>
<comment type="similarity">
    <text evidence="7">Belongs to the metallo-dependent hydrolases superfamily. HutI family.</text>
</comment>
<evidence type="ECO:0000256" key="7">
    <source>
        <dbReference type="HAMAP-Rule" id="MF_00372"/>
    </source>
</evidence>
<dbReference type="InterPro" id="IPR006680">
    <property type="entry name" value="Amidohydro-rel"/>
</dbReference>
<protein>
    <recommendedName>
        <fullName evidence="1 7">Imidazolonepropionase</fullName>
        <ecNumber evidence="1 7">3.5.2.7</ecNumber>
    </recommendedName>
    <alternativeName>
        <fullName evidence="7">Imidazolone-5-propionate hydrolase</fullName>
    </alternativeName>
</protein>
<dbReference type="InterPro" id="IPR032466">
    <property type="entry name" value="Metal_Hydrolase"/>
</dbReference>
<feature type="binding site" evidence="7">
    <location>
        <position position="204"/>
    </location>
    <ligand>
        <name>N-formimidoyl-L-glutamate</name>
        <dbReference type="ChEBI" id="CHEBI:58928"/>
    </ligand>
</feature>
<evidence type="ECO:0000259" key="9">
    <source>
        <dbReference type="Pfam" id="PF01979"/>
    </source>
</evidence>
<feature type="binding site" evidence="7">
    <location>
        <position position="231"/>
    </location>
    <ligand>
        <name>4-imidazolone-5-propanoate</name>
        <dbReference type="ChEBI" id="CHEBI:77893"/>
    </ligand>
</feature>
<evidence type="ECO:0000256" key="2">
    <source>
        <dbReference type="ARBA" id="ARBA00022723"/>
    </source>
</evidence>
<comment type="pathway">
    <text evidence="7">Amino-acid degradation; L-histidine degradation into L-glutamate; N-formimidoyl-L-glutamate from L-histidine: step 3/3.</text>
</comment>
<feature type="domain" description="Amidohydrolase-related" evidence="9">
    <location>
        <begin position="129"/>
        <end position="449"/>
    </location>
</feature>
<feature type="binding site" evidence="7">
    <location>
        <position position="386"/>
    </location>
    <ligand>
        <name>Zn(2+)</name>
        <dbReference type="ChEBI" id="CHEBI:29105"/>
    </ligand>
</feature>
<feature type="binding site" evidence="7">
    <location>
        <position position="390"/>
    </location>
    <ligand>
        <name>N-formimidoyl-L-glutamate</name>
        <dbReference type="ChEBI" id="CHEBI:58928"/>
    </ligand>
</feature>
<keyword evidence="4 7" id="KW-0369">Histidine metabolism</keyword>
<dbReference type="SUPFAM" id="SSF51556">
    <property type="entry name" value="Metallo-dependent hydrolases"/>
    <property type="match status" value="1"/>
</dbReference>
<evidence type="ECO:0000256" key="8">
    <source>
        <dbReference type="SAM" id="MobiDB-lite"/>
    </source>
</evidence>
<name>A0ABN2QL28_9MICO</name>
<feature type="binding site" evidence="7">
    <location>
        <position position="312"/>
    </location>
    <ligand>
        <name>Fe(3+)</name>
        <dbReference type="ChEBI" id="CHEBI:29034"/>
    </ligand>
</feature>
<reference evidence="10 11" key="1">
    <citation type="journal article" date="2019" name="Int. J. Syst. Evol. Microbiol.">
        <title>The Global Catalogue of Microorganisms (GCM) 10K type strain sequencing project: providing services to taxonomists for standard genome sequencing and annotation.</title>
        <authorList>
            <consortium name="The Broad Institute Genomics Platform"/>
            <consortium name="The Broad Institute Genome Sequencing Center for Infectious Disease"/>
            <person name="Wu L."/>
            <person name="Ma J."/>
        </authorList>
    </citation>
    <scope>NUCLEOTIDE SEQUENCE [LARGE SCALE GENOMIC DNA]</scope>
    <source>
        <strain evidence="10 11">JCM 13584</strain>
    </source>
</reference>
<comment type="caution">
    <text evidence="10">The sequence shown here is derived from an EMBL/GenBank/DDBJ whole genome shotgun (WGS) entry which is preliminary data.</text>
</comment>
<comment type="cofactor">
    <cofactor evidence="7">
        <name>Zn(2+)</name>
        <dbReference type="ChEBI" id="CHEBI:29105"/>
    </cofactor>
    <cofactor evidence="7">
        <name>Fe(3+)</name>
        <dbReference type="ChEBI" id="CHEBI:29034"/>
    </cofactor>
    <text evidence="7">Binds 1 zinc or iron ion per subunit.</text>
</comment>
<dbReference type="Pfam" id="PF01979">
    <property type="entry name" value="Amidohydro_1"/>
    <property type="match status" value="1"/>
</dbReference>
<keyword evidence="11" id="KW-1185">Reference proteome</keyword>
<dbReference type="EC" id="3.5.2.7" evidence="1 7"/>
<dbReference type="Gene3D" id="2.30.40.10">
    <property type="entry name" value="Urease, subunit C, domain 1"/>
    <property type="match status" value="2"/>
</dbReference>
<dbReference type="NCBIfam" id="TIGR01224">
    <property type="entry name" value="hutI"/>
    <property type="match status" value="1"/>
</dbReference>
<keyword evidence="2 7" id="KW-0479">Metal-binding</keyword>